<dbReference type="PROSITE" id="PS50931">
    <property type="entry name" value="HTH_LYSR"/>
    <property type="match status" value="1"/>
</dbReference>
<dbReference type="InterPro" id="IPR036390">
    <property type="entry name" value="WH_DNA-bd_sf"/>
</dbReference>
<evidence type="ECO:0000256" key="3">
    <source>
        <dbReference type="ARBA" id="ARBA00023125"/>
    </source>
</evidence>
<dbReference type="SUPFAM" id="SSF53850">
    <property type="entry name" value="Periplasmic binding protein-like II"/>
    <property type="match status" value="1"/>
</dbReference>
<comment type="caution">
    <text evidence="6">The sequence shown here is derived from an EMBL/GenBank/DDBJ whole genome shotgun (WGS) entry which is preliminary data.</text>
</comment>
<accession>A0A420KAH9</accession>
<dbReference type="Proteomes" id="UP000216225">
    <property type="component" value="Unassembled WGS sequence"/>
</dbReference>
<gene>
    <name evidence="6" type="ORF">CE154_009260</name>
</gene>
<evidence type="ECO:0000256" key="1">
    <source>
        <dbReference type="ARBA" id="ARBA00009437"/>
    </source>
</evidence>
<dbReference type="InterPro" id="IPR036388">
    <property type="entry name" value="WH-like_DNA-bd_sf"/>
</dbReference>
<dbReference type="SUPFAM" id="SSF46785">
    <property type="entry name" value="Winged helix' DNA-binding domain"/>
    <property type="match status" value="1"/>
</dbReference>
<keyword evidence="4" id="KW-0804">Transcription</keyword>
<dbReference type="PANTHER" id="PTHR30537">
    <property type="entry name" value="HTH-TYPE TRANSCRIPTIONAL REGULATOR"/>
    <property type="match status" value="1"/>
</dbReference>
<dbReference type="GO" id="GO:0003700">
    <property type="term" value="F:DNA-binding transcription factor activity"/>
    <property type="evidence" value="ECO:0007669"/>
    <property type="project" value="InterPro"/>
</dbReference>
<dbReference type="GO" id="GO:0003677">
    <property type="term" value="F:DNA binding"/>
    <property type="evidence" value="ECO:0007669"/>
    <property type="project" value="UniProtKB-KW"/>
</dbReference>
<feature type="domain" description="HTH lysR-type" evidence="5">
    <location>
        <begin position="1"/>
        <end position="59"/>
    </location>
</feature>
<dbReference type="EMBL" id="NKDB02000002">
    <property type="protein sequence ID" value="RKJ96227.1"/>
    <property type="molecule type" value="Genomic_DNA"/>
</dbReference>
<dbReference type="Pfam" id="PF00126">
    <property type="entry name" value="HTH_1"/>
    <property type="match status" value="1"/>
</dbReference>
<dbReference type="Pfam" id="PF03466">
    <property type="entry name" value="LysR_substrate"/>
    <property type="match status" value="1"/>
</dbReference>
<dbReference type="CDD" id="cd08422">
    <property type="entry name" value="PBP2_CrgA_like"/>
    <property type="match status" value="1"/>
</dbReference>
<protein>
    <submittedName>
        <fullName evidence="6">LysR family transcriptional regulator</fullName>
    </submittedName>
</protein>
<dbReference type="InterPro" id="IPR000847">
    <property type="entry name" value="LysR_HTH_N"/>
</dbReference>
<dbReference type="RefSeq" id="WP_094437811.1">
    <property type="nucleotide sequence ID" value="NZ_NKDB02000002.1"/>
</dbReference>
<dbReference type="Gene3D" id="3.40.190.290">
    <property type="match status" value="1"/>
</dbReference>
<keyword evidence="3" id="KW-0238">DNA-binding</keyword>
<keyword evidence="2" id="KW-0805">Transcription regulation</keyword>
<name>A0A420KAH9_9BURK</name>
<reference evidence="6 7" key="1">
    <citation type="submission" date="2018-09" db="EMBL/GenBank/DDBJ databases">
        <title>Genome comparison of Alicycliphilus sp. BQ1, a polyurethanolytic bacterium, with its closest phylogenetic relatives Alicycliphilus denitrificans BC and K601, unable to attack polyurethane.</title>
        <authorList>
            <person name="Loza-Tavera H."/>
            <person name="Lozano L."/>
            <person name="Cevallos M."/>
            <person name="Maya-Lucas O."/>
            <person name="Garcia-Mena J."/>
            <person name="Hernandez J."/>
        </authorList>
    </citation>
    <scope>NUCLEOTIDE SEQUENCE [LARGE SCALE GENOMIC DNA]</scope>
    <source>
        <strain evidence="6 7">BQ1</strain>
    </source>
</reference>
<evidence type="ECO:0000313" key="6">
    <source>
        <dbReference type="EMBL" id="RKJ96227.1"/>
    </source>
</evidence>
<evidence type="ECO:0000313" key="7">
    <source>
        <dbReference type="Proteomes" id="UP000216225"/>
    </source>
</evidence>
<sequence length="309" mass="34260">MDRLDAMQMFVRVVETGSFTRVAHEFATTQPTVTKQIAAMEARLKVRLLNRNTRGVSLTEPGTLYYEKCKAIVNDVADAENVVKVRQSQVHGQLRVGSSVAFGRRVVVPLALEFMQHNPQVQIDLSFEDRYTDLVASGIDVALRLGKLADSSLGARTLGVNPWVLVASPSYLKKHGTPRRPSDLKEHATLIYSSVQGNDLWRLRNASGEAVSVPVTGRLRSNNLSALLAAARSHMGIAALPWYVAHESLKAARVVEVLKTCRLPEQEIHAVYPSPRLVPQKVQAFIAFLQGRFGKEWWEQLPSEGSSKK</sequence>
<dbReference type="InterPro" id="IPR058163">
    <property type="entry name" value="LysR-type_TF_proteobact-type"/>
</dbReference>
<evidence type="ECO:0000256" key="4">
    <source>
        <dbReference type="ARBA" id="ARBA00023163"/>
    </source>
</evidence>
<dbReference type="FunFam" id="1.10.10.10:FF:000001">
    <property type="entry name" value="LysR family transcriptional regulator"/>
    <property type="match status" value="1"/>
</dbReference>
<evidence type="ECO:0000256" key="2">
    <source>
        <dbReference type="ARBA" id="ARBA00023015"/>
    </source>
</evidence>
<comment type="similarity">
    <text evidence="1">Belongs to the LysR transcriptional regulatory family.</text>
</comment>
<organism evidence="6 7">
    <name type="scientific">Alicycliphilus denitrificans</name>
    <dbReference type="NCBI Taxonomy" id="179636"/>
    <lineage>
        <taxon>Bacteria</taxon>
        <taxon>Pseudomonadati</taxon>
        <taxon>Pseudomonadota</taxon>
        <taxon>Betaproteobacteria</taxon>
        <taxon>Burkholderiales</taxon>
        <taxon>Comamonadaceae</taxon>
        <taxon>Alicycliphilus</taxon>
    </lineage>
</organism>
<dbReference type="InterPro" id="IPR005119">
    <property type="entry name" value="LysR_subst-bd"/>
</dbReference>
<dbReference type="Gene3D" id="1.10.10.10">
    <property type="entry name" value="Winged helix-like DNA-binding domain superfamily/Winged helix DNA-binding domain"/>
    <property type="match status" value="1"/>
</dbReference>
<dbReference type="PANTHER" id="PTHR30537:SF5">
    <property type="entry name" value="HTH-TYPE TRANSCRIPTIONAL ACTIVATOR TTDR-RELATED"/>
    <property type="match status" value="1"/>
</dbReference>
<dbReference type="AlphaFoldDB" id="A0A420KAH9"/>
<proteinExistence type="inferred from homology"/>
<evidence type="ECO:0000259" key="5">
    <source>
        <dbReference type="PROSITE" id="PS50931"/>
    </source>
</evidence>